<dbReference type="AlphaFoldDB" id="A0A0K1PNJ7"/>
<evidence type="ECO:0000313" key="4">
    <source>
        <dbReference type="Proteomes" id="UP000064967"/>
    </source>
</evidence>
<proteinExistence type="inferred from homology"/>
<dbReference type="PANTHER" id="PTHR43943:SF2">
    <property type="entry name" value="DEHYDROGENASE_REDUCTASE 4"/>
    <property type="match status" value="1"/>
</dbReference>
<feature type="region of interest" description="Disordered" evidence="2">
    <location>
        <begin position="54"/>
        <end position="100"/>
    </location>
</feature>
<dbReference type="Pfam" id="PF00106">
    <property type="entry name" value="adh_short"/>
    <property type="match status" value="1"/>
</dbReference>
<gene>
    <name evidence="3" type="ORF">AKJ09_01779</name>
</gene>
<feature type="compositionally biased region" description="Low complexity" evidence="2">
    <location>
        <begin position="59"/>
        <end position="84"/>
    </location>
</feature>
<accession>A0A0K1PNJ7</accession>
<comment type="similarity">
    <text evidence="1">Belongs to the short-chain dehydrogenases/reductases (SDR) family.</text>
</comment>
<dbReference type="CDD" id="cd05233">
    <property type="entry name" value="SDR_c"/>
    <property type="match status" value="1"/>
</dbReference>
<dbReference type="SUPFAM" id="SSF51735">
    <property type="entry name" value="NAD(P)-binding Rossmann-fold domains"/>
    <property type="match status" value="1"/>
</dbReference>
<dbReference type="PANTHER" id="PTHR43943">
    <property type="entry name" value="DEHYDROGENASE/REDUCTASE (SDR FAMILY) MEMBER 4"/>
    <property type="match status" value="1"/>
</dbReference>
<reference evidence="3 4" key="1">
    <citation type="submission" date="2015-08" db="EMBL/GenBank/DDBJ databases">
        <authorList>
            <person name="Babu N.S."/>
            <person name="Beckwith C.J."/>
            <person name="Beseler K.G."/>
            <person name="Brison A."/>
            <person name="Carone J.V."/>
            <person name="Caskin T.P."/>
            <person name="Diamond M."/>
            <person name="Durham M.E."/>
            <person name="Foxe J.M."/>
            <person name="Go M."/>
            <person name="Henderson B.A."/>
            <person name="Jones I.B."/>
            <person name="McGettigan J.A."/>
            <person name="Micheletti S.J."/>
            <person name="Nasrallah M.E."/>
            <person name="Ortiz D."/>
            <person name="Piller C.R."/>
            <person name="Privatt S.R."/>
            <person name="Schneider S.L."/>
            <person name="Sharp S."/>
            <person name="Smith T.C."/>
            <person name="Stanton J.D."/>
            <person name="Ullery H.E."/>
            <person name="Wilson R.J."/>
            <person name="Serrano M.G."/>
            <person name="Buck G."/>
            <person name="Lee V."/>
            <person name="Wang Y."/>
            <person name="Carvalho R."/>
            <person name="Voegtly L."/>
            <person name="Shi R."/>
            <person name="Duckworth R."/>
            <person name="Johnson A."/>
            <person name="Loviza R."/>
            <person name="Walstead R."/>
            <person name="Shah Z."/>
            <person name="Kiflezghi M."/>
            <person name="Wade K."/>
            <person name="Ball S.L."/>
            <person name="Bradley K.W."/>
            <person name="Asai D.J."/>
            <person name="Bowman C.A."/>
            <person name="Russell D.A."/>
            <person name="Pope W.H."/>
            <person name="Jacobs-Sera D."/>
            <person name="Hendrix R.W."/>
            <person name="Hatfull G.F."/>
        </authorList>
    </citation>
    <scope>NUCLEOTIDE SEQUENCE [LARGE SCALE GENOMIC DNA]</scope>
    <source>
        <strain evidence="3 4">DSM 27648</strain>
    </source>
</reference>
<dbReference type="Proteomes" id="UP000064967">
    <property type="component" value="Chromosome"/>
</dbReference>
<dbReference type="EMBL" id="CP012333">
    <property type="protein sequence ID" value="AKU95115.1"/>
    <property type="molecule type" value="Genomic_DNA"/>
</dbReference>
<dbReference type="InterPro" id="IPR036291">
    <property type="entry name" value="NAD(P)-bd_dom_sf"/>
</dbReference>
<organism evidence="3 4">
    <name type="scientific">Labilithrix luteola</name>
    <dbReference type="NCBI Taxonomy" id="1391654"/>
    <lineage>
        <taxon>Bacteria</taxon>
        <taxon>Pseudomonadati</taxon>
        <taxon>Myxococcota</taxon>
        <taxon>Polyangia</taxon>
        <taxon>Polyangiales</taxon>
        <taxon>Labilitrichaceae</taxon>
        <taxon>Labilithrix</taxon>
    </lineage>
</organism>
<evidence type="ECO:0000256" key="1">
    <source>
        <dbReference type="ARBA" id="ARBA00006484"/>
    </source>
</evidence>
<dbReference type="Gene3D" id="3.40.50.720">
    <property type="entry name" value="NAD(P)-binding Rossmann-like Domain"/>
    <property type="match status" value="1"/>
</dbReference>
<name>A0A0K1PNJ7_9BACT</name>
<feature type="compositionally biased region" description="Basic and acidic residues" evidence="2">
    <location>
        <begin position="85"/>
        <end position="94"/>
    </location>
</feature>
<dbReference type="STRING" id="1391654.AKJ09_01779"/>
<sequence length="100" mass="10303">MRKLEGKVGVITGGSSGIGLATARRFIEEGAHVFITGWRRSELDKAASILGRGVTTVQGPSSSRRTTRASAPGSISSSTAGSPSCDDRHADSRAESSLGE</sequence>
<dbReference type="InterPro" id="IPR002347">
    <property type="entry name" value="SDR_fam"/>
</dbReference>
<evidence type="ECO:0000256" key="2">
    <source>
        <dbReference type="SAM" id="MobiDB-lite"/>
    </source>
</evidence>
<evidence type="ECO:0000313" key="3">
    <source>
        <dbReference type="EMBL" id="AKU95115.1"/>
    </source>
</evidence>
<keyword evidence="4" id="KW-1185">Reference proteome</keyword>
<dbReference type="KEGG" id="llu:AKJ09_01779"/>
<protein>
    <submittedName>
        <fullName evidence="3">3-oxoacyl-[acyl-carrier protein] reductase</fullName>
    </submittedName>
</protein>